<dbReference type="InterPro" id="IPR004089">
    <property type="entry name" value="MCPsignal_dom"/>
</dbReference>
<evidence type="ECO:0000256" key="7">
    <source>
        <dbReference type="SAM" id="Phobius"/>
    </source>
</evidence>
<keyword evidence="4" id="KW-0807">Transducer</keyword>
<feature type="domain" description="Methyl-accepting transducer" evidence="8">
    <location>
        <begin position="374"/>
        <end position="589"/>
    </location>
</feature>
<dbReference type="InterPro" id="IPR032255">
    <property type="entry name" value="HBM"/>
</dbReference>
<dbReference type="PROSITE" id="PS50885">
    <property type="entry name" value="HAMP"/>
    <property type="match status" value="1"/>
</dbReference>
<feature type="compositionally biased region" description="Polar residues" evidence="6">
    <location>
        <begin position="625"/>
        <end position="634"/>
    </location>
</feature>
<dbReference type="PROSITE" id="PS50111">
    <property type="entry name" value="CHEMOTAXIS_TRANSDUC_2"/>
    <property type="match status" value="1"/>
</dbReference>
<dbReference type="InterPro" id="IPR003660">
    <property type="entry name" value="HAMP_dom"/>
</dbReference>
<feature type="coiled-coil region" evidence="5">
    <location>
        <begin position="229"/>
        <end position="256"/>
    </location>
</feature>
<dbReference type="Gene3D" id="1.10.287.950">
    <property type="entry name" value="Methyl-accepting chemotaxis protein"/>
    <property type="match status" value="1"/>
</dbReference>
<keyword evidence="7" id="KW-0472">Membrane</keyword>
<evidence type="ECO:0000256" key="2">
    <source>
        <dbReference type="ARBA" id="ARBA00022500"/>
    </source>
</evidence>
<dbReference type="PRINTS" id="PR00260">
    <property type="entry name" value="CHEMTRNSDUCR"/>
</dbReference>
<name>A0A1T4WJA6_9BACT</name>
<feature type="domain" description="HBM" evidence="10">
    <location>
        <begin position="38"/>
        <end position="290"/>
    </location>
</feature>
<dbReference type="PANTHER" id="PTHR43531:SF11">
    <property type="entry name" value="METHYL-ACCEPTING CHEMOTAXIS PROTEIN 3"/>
    <property type="match status" value="1"/>
</dbReference>
<feature type="domain" description="HAMP" evidence="9">
    <location>
        <begin position="317"/>
        <end position="369"/>
    </location>
</feature>
<dbReference type="Pfam" id="PF00015">
    <property type="entry name" value="MCPsignal"/>
    <property type="match status" value="1"/>
</dbReference>
<dbReference type="PROSITE" id="PS51753">
    <property type="entry name" value="HBM"/>
    <property type="match status" value="1"/>
</dbReference>
<dbReference type="Proteomes" id="UP000190027">
    <property type="component" value="Unassembled WGS sequence"/>
</dbReference>
<dbReference type="Pfam" id="PF00672">
    <property type="entry name" value="HAMP"/>
    <property type="match status" value="1"/>
</dbReference>
<feature type="transmembrane region" description="Helical" evidence="7">
    <location>
        <begin position="295"/>
        <end position="316"/>
    </location>
</feature>
<proteinExistence type="inferred from homology"/>
<dbReference type="SUPFAM" id="SSF58104">
    <property type="entry name" value="Methyl-accepting chemotaxis protein (MCP) signaling domain"/>
    <property type="match status" value="1"/>
</dbReference>
<keyword evidence="5" id="KW-0175">Coiled coil</keyword>
<dbReference type="GO" id="GO:0006935">
    <property type="term" value="P:chemotaxis"/>
    <property type="evidence" value="ECO:0007669"/>
    <property type="project" value="UniProtKB-KW"/>
</dbReference>
<dbReference type="GO" id="GO:0004888">
    <property type="term" value="F:transmembrane signaling receptor activity"/>
    <property type="evidence" value="ECO:0007669"/>
    <property type="project" value="InterPro"/>
</dbReference>
<dbReference type="InterPro" id="IPR004090">
    <property type="entry name" value="Chemotax_Me-accpt_rcpt"/>
</dbReference>
<keyword evidence="2" id="KW-0145">Chemotaxis</keyword>
<evidence type="ECO:0000256" key="5">
    <source>
        <dbReference type="SAM" id="Coils"/>
    </source>
</evidence>
<reference evidence="11 12" key="1">
    <citation type="submission" date="2017-02" db="EMBL/GenBank/DDBJ databases">
        <authorList>
            <person name="Peterson S.W."/>
        </authorList>
    </citation>
    <scope>NUCLEOTIDE SEQUENCE [LARGE SCALE GENOMIC DNA]</scope>
    <source>
        <strain evidence="11 12">DSM 16080</strain>
    </source>
</reference>
<organism evidence="11 12">
    <name type="scientific">Paucidesulfovibrio gracilis DSM 16080</name>
    <dbReference type="NCBI Taxonomy" id="1121449"/>
    <lineage>
        <taxon>Bacteria</taxon>
        <taxon>Pseudomonadati</taxon>
        <taxon>Thermodesulfobacteriota</taxon>
        <taxon>Desulfovibrionia</taxon>
        <taxon>Desulfovibrionales</taxon>
        <taxon>Desulfovibrionaceae</taxon>
        <taxon>Paucidesulfovibrio</taxon>
    </lineage>
</organism>
<evidence type="ECO:0000256" key="4">
    <source>
        <dbReference type="PROSITE-ProRule" id="PRU00284"/>
    </source>
</evidence>
<evidence type="ECO:0000256" key="1">
    <source>
        <dbReference type="ARBA" id="ARBA00004370"/>
    </source>
</evidence>
<sequence>MFKNLSIGLKLGIGFGIVLLLTATVSGVSFLAQGRVSNGVDVSRENARIVQHMLNGRVAILYYLWQDDETHLNTFTDEINALREAAGKAAALTDEAADRTRLLRIQENAEEYETALQSLHQIQTSFQKKNVEVTQIGSRVHDLAKALDEEYAQRFQEALDRGASIRTLAGLYDQSRKIETLYQGFQTARLQVSHFLDDRDITRLDKAETQLIGITQATKAISGQVSGSARTLTRELQDLTEQYFNTIREFRGLEQERAELLPLMRDKGESVSSLAVAANTAQIKSMDGTIANSRILLIVISLFSLGMGIGLALSIARAITRPVNQGVDFAVAMAEGDFSVEMEVRQTDEVGRLVQSLNSMTHRLRGVVSEVLASADNLASGSEELSATSQSVAQGSTEQAASVEEIASSMEEMTQSIRQNSENADRTEGIATKVAKDAEHSGEVVRKSVTAMRDIADKITFVEEIARQTNLLALNAAIEAARAGEHGKGFAVVAAEVRKLAERSGQAASEISEVSATTMKTAEEAGGLLDGLVPEIRKTAALVQEIAASSKEQDRNTTQMKKAVDQLDDIVQQNASASEEMASTSEELASQAEELRQLMSFFKISENGGSQPKALRGQQRPALAESSTSEQQDSGLDDSDFERF</sequence>
<comment type="similarity">
    <text evidence="3">Belongs to the methyl-accepting chemotaxis (MCP) protein family.</text>
</comment>
<dbReference type="PANTHER" id="PTHR43531">
    <property type="entry name" value="PROTEIN ICFG"/>
    <property type="match status" value="1"/>
</dbReference>
<dbReference type="SMART" id="SM00283">
    <property type="entry name" value="MA"/>
    <property type="match status" value="1"/>
</dbReference>
<accession>A0A1T4WJA6</accession>
<feature type="coiled-coil region" evidence="5">
    <location>
        <begin position="560"/>
        <end position="594"/>
    </location>
</feature>
<dbReference type="GO" id="GO:0007165">
    <property type="term" value="P:signal transduction"/>
    <property type="evidence" value="ECO:0007669"/>
    <property type="project" value="UniProtKB-KW"/>
</dbReference>
<dbReference type="RefSeq" id="WP_078716499.1">
    <property type="nucleotide sequence ID" value="NZ_FUYC01000003.1"/>
</dbReference>
<evidence type="ECO:0000256" key="6">
    <source>
        <dbReference type="SAM" id="MobiDB-lite"/>
    </source>
</evidence>
<dbReference type="FunFam" id="1.10.287.950:FF:000001">
    <property type="entry name" value="Methyl-accepting chemotaxis sensory transducer"/>
    <property type="match status" value="1"/>
</dbReference>
<keyword evidence="7" id="KW-0812">Transmembrane</keyword>
<evidence type="ECO:0000256" key="3">
    <source>
        <dbReference type="ARBA" id="ARBA00029447"/>
    </source>
</evidence>
<protein>
    <submittedName>
        <fullName evidence="11">Methyl-accepting chemotaxis protein</fullName>
    </submittedName>
</protein>
<gene>
    <name evidence="11" type="ORF">SAMN02745704_00912</name>
</gene>
<dbReference type="AlphaFoldDB" id="A0A1T4WJA6"/>
<keyword evidence="12" id="KW-1185">Reference proteome</keyword>
<evidence type="ECO:0000259" key="10">
    <source>
        <dbReference type="PROSITE" id="PS51753"/>
    </source>
</evidence>
<evidence type="ECO:0000259" key="9">
    <source>
        <dbReference type="PROSITE" id="PS50885"/>
    </source>
</evidence>
<dbReference type="CDD" id="cd06225">
    <property type="entry name" value="HAMP"/>
    <property type="match status" value="1"/>
</dbReference>
<dbReference type="OrthoDB" id="5415757at2"/>
<dbReference type="InterPro" id="IPR051310">
    <property type="entry name" value="MCP_chemotaxis"/>
</dbReference>
<feature type="region of interest" description="Disordered" evidence="6">
    <location>
        <begin position="606"/>
        <end position="644"/>
    </location>
</feature>
<evidence type="ECO:0000313" key="11">
    <source>
        <dbReference type="EMBL" id="SKA76975.1"/>
    </source>
</evidence>
<feature type="compositionally biased region" description="Acidic residues" evidence="6">
    <location>
        <begin position="635"/>
        <end position="644"/>
    </location>
</feature>
<dbReference type="GO" id="GO:0005886">
    <property type="term" value="C:plasma membrane"/>
    <property type="evidence" value="ECO:0007669"/>
    <property type="project" value="TreeGrafter"/>
</dbReference>
<evidence type="ECO:0000313" key="12">
    <source>
        <dbReference type="Proteomes" id="UP000190027"/>
    </source>
</evidence>
<keyword evidence="7" id="KW-1133">Transmembrane helix</keyword>
<dbReference type="SMART" id="SM00304">
    <property type="entry name" value="HAMP"/>
    <property type="match status" value="1"/>
</dbReference>
<dbReference type="EMBL" id="FUYC01000003">
    <property type="protein sequence ID" value="SKA76975.1"/>
    <property type="molecule type" value="Genomic_DNA"/>
</dbReference>
<evidence type="ECO:0000259" key="8">
    <source>
        <dbReference type="PROSITE" id="PS50111"/>
    </source>
</evidence>
<dbReference type="SMART" id="SM01358">
    <property type="entry name" value="HBM"/>
    <property type="match status" value="1"/>
</dbReference>
<comment type="subcellular location">
    <subcellularLocation>
        <location evidence="1">Membrane</location>
    </subcellularLocation>
</comment>
<dbReference type="STRING" id="1121449.SAMN02745704_00912"/>